<dbReference type="GO" id="GO:0005929">
    <property type="term" value="C:cilium"/>
    <property type="evidence" value="ECO:0007669"/>
    <property type="project" value="TreeGrafter"/>
</dbReference>
<feature type="region of interest" description="Disordered" evidence="12">
    <location>
        <begin position="1"/>
        <end position="24"/>
    </location>
</feature>
<dbReference type="PANTHER" id="PTHR45973">
    <property type="entry name" value="PROTEIN PHOSPHATASE 1 REGULATORY SUBUNIT SDS22-RELATED"/>
    <property type="match status" value="1"/>
</dbReference>
<feature type="compositionally biased region" description="Gly residues" evidence="12">
    <location>
        <begin position="1"/>
        <end position="10"/>
    </location>
</feature>
<dbReference type="EMBL" id="GG672711">
    <property type="protein sequence ID" value="EER16825.1"/>
    <property type="molecule type" value="Genomic_DNA"/>
</dbReference>
<keyword evidence="6" id="KW-0175">Coiled coil</keyword>
<keyword evidence="4" id="KW-0677">Repeat</keyword>
<evidence type="ECO:0000256" key="6">
    <source>
        <dbReference type="ARBA" id="ARBA00023054"/>
    </source>
</evidence>
<keyword evidence="14" id="KW-1185">Reference proteome</keyword>
<keyword evidence="13" id="KW-0687">Ribonucleoprotein</keyword>
<evidence type="ECO:0000256" key="3">
    <source>
        <dbReference type="ARBA" id="ARBA00022614"/>
    </source>
</evidence>
<evidence type="ECO:0000256" key="5">
    <source>
        <dbReference type="ARBA" id="ARBA00022846"/>
    </source>
</evidence>
<evidence type="ECO:0000256" key="7">
    <source>
        <dbReference type="ARBA" id="ARBA00023069"/>
    </source>
</evidence>
<dbReference type="PROSITE" id="PS51450">
    <property type="entry name" value="LRR"/>
    <property type="match status" value="4"/>
</dbReference>
<accession>C5KFA6</accession>
<dbReference type="InterPro" id="IPR025875">
    <property type="entry name" value="Leu-rich_rpt_4"/>
</dbReference>
<dbReference type="Gene3D" id="3.80.10.10">
    <property type="entry name" value="Ribonuclease Inhibitor"/>
    <property type="match status" value="2"/>
</dbReference>
<keyword evidence="3" id="KW-0433">Leucine-rich repeat</keyword>
<dbReference type="SMART" id="SM00369">
    <property type="entry name" value="LRR_TYP"/>
    <property type="match status" value="4"/>
</dbReference>
<evidence type="ECO:0000313" key="13">
    <source>
        <dbReference type="EMBL" id="EER16825.1"/>
    </source>
</evidence>
<dbReference type="SUPFAM" id="SSF52058">
    <property type="entry name" value="L domain-like"/>
    <property type="match status" value="1"/>
</dbReference>
<dbReference type="InterPro" id="IPR001611">
    <property type="entry name" value="Leu-rich_rpt"/>
</dbReference>
<dbReference type="PANTHER" id="PTHR45973:SF12">
    <property type="entry name" value="DYNEIN REGULATORY COMPLEX SUBUNIT 3"/>
    <property type="match status" value="1"/>
</dbReference>
<dbReference type="GeneID" id="9063959"/>
<dbReference type="Proteomes" id="UP000007800">
    <property type="component" value="Unassembled WGS sequence"/>
</dbReference>
<dbReference type="OrthoDB" id="27917at2759"/>
<protein>
    <recommendedName>
        <fullName evidence="11">Dynein regulatory complex subunit 3</fullName>
    </recommendedName>
</protein>
<evidence type="ECO:0000256" key="12">
    <source>
        <dbReference type="SAM" id="MobiDB-lite"/>
    </source>
</evidence>
<dbReference type="GO" id="GO:1990904">
    <property type="term" value="C:ribonucleoprotein complex"/>
    <property type="evidence" value="ECO:0007669"/>
    <property type="project" value="UniProtKB-KW"/>
</dbReference>
<dbReference type="InterPro" id="IPR003591">
    <property type="entry name" value="Leu-rich_rpt_typical-subtyp"/>
</dbReference>
<evidence type="ECO:0000256" key="11">
    <source>
        <dbReference type="ARBA" id="ARBA00040950"/>
    </source>
</evidence>
<dbReference type="InterPro" id="IPR032675">
    <property type="entry name" value="LRR_dom_sf"/>
</dbReference>
<dbReference type="OMA" id="ENERYSM"/>
<keyword evidence="8" id="KW-0206">Cytoskeleton</keyword>
<keyword evidence="5" id="KW-0282">Flagellum</keyword>
<dbReference type="InterPro" id="IPR050576">
    <property type="entry name" value="Cilia_flagella_integrity"/>
</dbReference>
<organism evidence="14">
    <name type="scientific">Perkinsus marinus (strain ATCC 50983 / TXsc)</name>
    <dbReference type="NCBI Taxonomy" id="423536"/>
    <lineage>
        <taxon>Eukaryota</taxon>
        <taxon>Sar</taxon>
        <taxon>Alveolata</taxon>
        <taxon>Perkinsozoa</taxon>
        <taxon>Perkinsea</taxon>
        <taxon>Perkinsida</taxon>
        <taxon>Perkinsidae</taxon>
        <taxon>Perkinsus</taxon>
    </lineage>
</organism>
<gene>
    <name evidence="13" type="ORF">Pmar_PMAR011339</name>
</gene>
<comment type="subcellular location">
    <subcellularLocation>
        <location evidence="1">Cytoplasm</location>
        <location evidence="1">Cytoskeleton</location>
        <location evidence="1">Flagellum axoneme</location>
    </subcellularLocation>
</comment>
<evidence type="ECO:0000256" key="8">
    <source>
        <dbReference type="ARBA" id="ARBA00023212"/>
    </source>
</evidence>
<dbReference type="Pfam" id="PF14580">
    <property type="entry name" value="LRR_9"/>
    <property type="match status" value="1"/>
</dbReference>
<sequence length="228" mass="26022">MTGDGSGGTGESAPAEHTSPPIVTPEAFPRVRKMRLSFSGISRISNLATLHNLEVLYLDNNYIDKISNLECLPNLMWLDLSFNQITKIEGLEKLPKLQDLSLFNNLITEISGLDGCPELTVLSLGRNRIRDLRHVEYLRRFKKLRCLCLAGNPICDSISYRQHIYAYLGQPGRLKYLDYMLIDHTEAQTAAETYHVDDLAELKEREVVLDRKYEEEERKARKKPKVSA</sequence>
<reference evidence="13 14" key="1">
    <citation type="submission" date="2008-07" db="EMBL/GenBank/DDBJ databases">
        <authorList>
            <person name="El-Sayed N."/>
            <person name="Caler E."/>
            <person name="Inman J."/>
            <person name="Amedeo P."/>
            <person name="Hass B."/>
            <person name="Wortman J."/>
        </authorList>
    </citation>
    <scope>NUCLEOTIDE SEQUENCE [LARGE SCALE GENOMIC DNA]</scope>
    <source>
        <strain evidence="14">ATCC 50983 / TXsc</strain>
    </source>
</reference>
<evidence type="ECO:0000313" key="14">
    <source>
        <dbReference type="Proteomes" id="UP000007800"/>
    </source>
</evidence>
<evidence type="ECO:0000256" key="9">
    <source>
        <dbReference type="ARBA" id="ARBA00023273"/>
    </source>
</evidence>
<evidence type="ECO:0000256" key="1">
    <source>
        <dbReference type="ARBA" id="ARBA00004611"/>
    </source>
</evidence>
<evidence type="ECO:0000256" key="4">
    <source>
        <dbReference type="ARBA" id="ARBA00022737"/>
    </source>
</evidence>
<evidence type="ECO:0000256" key="2">
    <source>
        <dbReference type="ARBA" id="ARBA00022490"/>
    </source>
</evidence>
<dbReference type="InParanoid" id="C5KFA6"/>
<keyword evidence="7" id="KW-0969">Cilium</keyword>
<evidence type="ECO:0000256" key="10">
    <source>
        <dbReference type="ARBA" id="ARBA00038378"/>
    </source>
</evidence>
<dbReference type="Pfam" id="PF12799">
    <property type="entry name" value="LRR_4"/>
    <property type="match status" value="1"/>
</dbReference>
<proteinExistence type="inferred from homology"/>
<name>C5KFA6_PERM5</name>
<keyword evidence="2" id="KW-0963">Cytoplasm</keyword>
<keyword evidence="9" id="KW-0966">Cell projection</keyword>
<dbReference type="SMART" id="SM00365">
    <property type="entry name" value="LRR_SD22"/>
    <property type="match status" value="5"/>
</dbReference>
<comment type="similarity">
    <text evidence="10">Belongs to the DRC3 family.</text>
</comment>
<dbReference type="AlphaFoldDB" id="C5KFA6"/>
<dbReference type="RefSeq" id="XP_002785029.1">
    <property type="nucleotide sequence ID" value="XM_002784983.1"/>
</dbReference>